<dbReference type="GO" id="GO:0015035">
    <property type="term" value="F:protein-disulfide reductase activity"/>
    <property type="evidence" value="ECO:0007669"/>
    <property type="project" value="UniProtKB-UniRule"/>
</dbReference>
<evidence type="ECO:0000259" key="11">
    <source>
        <dbReference type="PROSITE" id="PS51352"/>
    </source>
</evidence>
<dbReference type="CDD" id="cd02947">
    <property type="entry name" value="TRX_family"/>
    <property type="match status" value="1"/>
</dbReference>
<dbReference type="FunFam" id="3.40.30.10:FF:000001">
    <property type="entry name" value="Thioredoxin"/>
    <property type="match status" value="1"/>
</dbReference>
<dbReference type="SUPFAM" id="SSF52833">
    <property type="entry name" value="Thioredoxin-like"/>
    <property type="match status" value="1"/>
</dbReference>
<dbReference type="AlphaFoldDB" id="A0A2C6MFZ7"/>
<evidence type="ECO:0000313" key="12">
    <source>
        <dbReference type="EMBL" id="PHJ39118.1"/>
    </source>
</evidence>
<dbReference type="Proteomes" id="UP000222564">
    <property type="component" value="Unassembled WGS sequence"/>
</dbReference>
<evidence type="ECO:0000256" key="2">
    <source>
        <dbReference type="ARBA" id="ARBA00020570"/>
    </source>
</evidence>
<keyword evidence="4" id="KW-0249">Electron transport</keyword>
<dbReference type="Gene3D" id="3.40.30.10">
    <property type="entry name" value="Glutaredoxin"/>
    <property type="match status" value="1"/>
</dbReference>
<keyword evidence="13" id="KW-1185">Reference proteome</keyword>
<evidence type="ECO:0000256" key="3">
    <source>
        <dbReference type="ARBA" id="ARBA00022448"/>
    </source>
</evidence>
<comment type="caution">
    <text evidence="12">The sequence shown here is derived from an EMBL/GenBank/DDBJ whole genome shotgun (WGS) entry which is preliminary data.</text>
</comment>
<dbReference type="InterPro" id="IPR013766">
    <property type="entry name" value="Thioredoxin_domain"/>
</dbReference>
<evidence type="ECO:0000313" key="13">
    <source>
        <dbReference type="Proteomes" id="UP000222564"/>
    </source>
</evidence>
<evidence type="ECO:0000256" key="7">
    <source>
        <dbReference type="NCBIfam" id="TIGR01068"/>
    </source>
</evidence>
<evidence type="ECO:0000256" key="9">
    <source>
        <dbReference type="PIRSR" id="PIRSR000077-1"/>
    </source>
</evidence>
<gene>
    <name evidence="12" type="ORF">P378_05270</name>
</gene>
<comment type="similarity">
    <text evidence="1 8">Belongs to the thioredoxin family.</text>
</comment>
<dbReference type="RefSeq" id="WP_099082435.1">
    <property type="nucleotide sequence ID" value="NZ_AWQQ01000034.1"/>
</dbReference>
<accession>A0A2C6MFZ7</accession>
<feature type="domain" description="Thioredoxin" evidence="11">
    <location>
        <begin position="1"/>
        <end position="105"/>
    </location>
</feature>
<evidence type="ECO:0000256" key="5">
    <source>
        <dbReference type="ARBA" id="ARBA00023157"/>
    </source>
</evidence>
<dbReference type="GO" id="GO:0005829">
    <property type="term" value="C:cytosol"/>
    <property type="evidence" value="ECO:0007669"/>
    <property type="project" value="TreeGrafter"/>
</dbReference>
<name>A0A2C6MFZ7_9FIRM</name>
<dbReference type="PANTHER" id="PTHR45663">
    <property type="entry name" value="GEO12009P1"/>
    <property type="match status" value="1"/>
</dbReference>
<dbReference type="InterPro" id="IPR005746">
    <property type="entry name" value="Thioredoxin"/>
</dbReference>
<dbReference type="PROSITE" id="PS51352">
    <property type="entry name" value="THIOREDOXIN_2"/>
    <property type="match status" value="1"/>
</dbReference>
<dbReference type="GO" id="GO:0045454">
    <property type="term" value="P:cell redox homeostasis"/>
    <property type="evidence" value="ECO:0007669"/>
    <property type="project" value="TreeGrafter"/>
</dbReference>
<feature type="site" description="Contributes to redox potential value" evidence="9">
    <location>
        <position position="32"/>
    </location>
</feature>
<keyword evidence="5 10" id="KW-1015">Disulfide bond</keyword>
<organism evidence="12 13">
    <name type="scientific">Desulforamulus profundi</name>
    <dbReference type="NCBI Taxonomy" id="1383067"/>
    <lineage>
        <taxon>Bacteria</taxon>
        <taxon>Bacillati</taxon>
        <taxon>Bacillota</taxon>
        <taxon>Clostridia</taxon>
        <taxon>Eubacteriales</taxon>
        <taxon>Peptococcaceae</taxon>
        <taxon>Desulforamulus</taxon>
    </lineage>
</organism>
<feature type="disulfide bond" description="Redox-active" evidence="10">
    <location>
        <begin position="30"/>
        <end position="33"/>
    </location>
</feature>
<dbReference type="PROSITE" id="PS00194">
    <property type="entry name" value="THIOREDOXIN_1"/>
    <property type="match status" value="1"/>
</dbReference>
<feature type="active site" description="Nucleophile" evidence="9">
    <location>
        <position position="30"/>
    </location>
</feature>
<dbReference type="NCBIfam" id="TIGR01068">
    <property type="entry name" value="thioredoxin"/>
    <property type="match status" value="1"/>
</dbReference>
<dbReference type="PIRSF" id="PIRSF000077">
    <property type="entry name" value="Thioredoxin"/>
    <property type="match status" value="1"/>
</dbReference>
<keyword evidence="6 10" id="KW-0676">Redox-active center</keyword>
<keyword evidence="3" id="KW-0813">Transport</keyword>
<dbReference type="OrthoDB" id="9790390at2"/>
<feature type="active site" description="Nucleophile" evidence="9">
    <location>
        <position position="33"/>
    </location>
</feature>
<evidence type="ECO:0000256" key="4">
    <source>
        <dbReference type="ARBA" id="ARBA00022982"/>
    </source>
</evidence>
<protein>
    <recommendedName>
        <fullName evidence="2 7">Thioredoxin</fullName>
    </recommendedName>
</protein>
<sequence length="105" mass="11578">MAMEFNAANFETEVLKSDVPVLVDFWAAWCGPCRAIAPIIEQLSSEFAGKVKIGKVNVDENRDLAQQFGVMSIPTLIFFKNGQKADQVIGFTSKADLEKKLNALL</sequence>
<dbReference type="EMBL" id="AWQQ01000034">
    <property type="protein sequence ID" value="PHJ39118.1"/>
    <property type="molecule type" value="Genomic_DNA"/>
</dbReference>
<dbReference type="InterPro" id="IPR036249">
    <property type="entry name" value="Thioredoxin-like_sf"/>
</dbReference>
<dbReference type="InterPro" id="IPR017937">
    <property type="entry name" value="Thioredoxin_CS"/>
</dbReference>
<evidence type="ECO:0000256" key="10">
    <source>
        <dbReference type="PIRSR" id="PIRSR000077-4"/>
    </source>
</evidence>
<dbReference type="Pfam" id="PF00085">
    <property type="entry name" value="Thioredoxin"/>
    <property type="match status" value="1"/>
</dbReference>
<dbReference type="PRINTS" id="PR00421">
    <property type="entry name" value="THIOREDOXIN"/>
</dbReference>
<feature type="site" description="Contributes to redox potential value" evidence="9">
    <location>
        <position position="31"/>
    </location>
</feature>
<proteinExistence type="inferred from homology"/>
<evidence type="ECO:0000256" key="1">
    <source>
        <dbReference type="ARBA" id="ARBA00008987"/>
    </source>
</evidence>
<dbReference type="PANTHER" id="PTHR45663:SF11">
    <property type="entry name" value="GEO12009P1"/>
    <property type="match status" value="1"/>
</dbReference>
<evidence type="ECO:0000256" key="6">
    <source>
        <dbReference type="ARBA" id="ARBA00023284"/>
    </source>
</evidence>
<feature type="site" description="Deprotonates C-terminal active site Cys" evidence="9">
    <location>
        <position position="24"/>
    </location>
</feature>
<evidence type="ECO:0000256" key="8">
    <source>
        <dbReference type="PIRNR" id="PIRNR000077"/>
    </source>
</evidence>
<reference evidence="12 13" key="1">
    <citation type="submission" date="2013-09" db="EMBL/GenBank/DDBJ databases">
        <title>Biodegradation of hydrocarbons in the deep terrestrial subsurface : characterization of a microbial consortium composed of two Desulfotomaculum species originating from a deep geological formation.</title>
        <authorList>
            <person name="Aullo T."/>
            <person name="Berlendis S."/>
            <person name="Lascourreges J.-F."/>
            <person name="Dessort D."/>
            <person name="Saint-Laurent S."/>
            <person name="Schraauwers B."/>
            <person name="Mas J."/>
            <person name="Magot M."/>
            <person name="Ranchou-Peyruse A."/>
        </authorList>
    </citation>
    <scope>NUCLEOTIDE SEQUENCE [LARGE SCALE GENOMIC DNA]</scope>
    <source>
        <strain evidence="12 13">Bs107</strain>
    </source>
</reference>